<keyword evidence="9" id="KW-0067">ATP-binding</keyword>
<evidence type="ECO:0000256" key="10">
    <source>
        <dbReference type="ARBA" id="ARBA00022932"/>
    </source>
</evidence>
<dbReference type="GO" id="GO:0003677">
    <property type="term" value="F:DNA binding"/>
    <property type="evidence" value="ECO:0007669"/>
    <property type="project" value="InterPro"/>
</dbReference>
<dbReference type="EMBL" id="CP024955">
    <property type="protein sequence ID" value="ATY83593.1"/>
    <property type="molecule type" value="Genomic_DNA"/>
</dbReference>
<dbReference type="PANTHER" id="PTHR11669:SF0">
    <property type="entry name" value="PROTEIN STICHEL-LIKE 2"/>
    <property type="match status" value="1"/>
</dbReference>
<dbReference type="InterPro" id="IPR048448">
    <property type="entry name" value="DnaX-like_C"/>
</dbReference>
<evidence type="ECO:0000259" key="13">
    <source>
        <dbReference type="SMART" id="SM00382"/>
    </source>
</evidence>
<dbReference type="GO" id="GO:0003887">
    <property type="term" value="F:DNA-directed DNA polymerase activity"/>
    <property type="evidence" value="ECO:0007669"/>
    <property type="project" value="UniProtKB-KW"/>
</dbReference>
<evidence type="ECO:0000256" key="4">
    <source>
        <dbReference type="ARBA" id="ARBA00022695"/>
    </source>
</evidence>
<dbReference type="InterPro" id="IPR008921">
    <property type="entry name" value="DNA_pol3_clamp-load_cplx_C"/>
</dbReference>
<dbReference type="Gene3D" id="1.20.272.10">
    <property type="match status" value="1"/>
</dbReference>
<keyword evidence="5" id="KW-0235">DNA replication</keyword>
<keyword evidence="6" id="KW-0479">Metal-binding</keyword>
<evidence type="ECO:0000313" key="15">
    <source>
        <dbReference type="Proteomes" id="UP000231932"/>
    </source>
</evidence>
<dbReference type="OrthoDB" id="9810148at2"/>
<keyword evidence="3" id="KW-0808">Transferase</keyword>
<feature type="domain" description="AAA+ ATPase" evidence="13">
    <location>
        <begin position="57"/>
        <end position="204"/>
    </location>
</feature>
<dbReference type="SUPFAM" id="SSF52540">
    <property type="entry name" value="P-loop containing nucleoside triphosphate hydrolases"/>
    <property type="match status" value="1"/>
</dbReference>
<dbReference type="FunFam" id="3.40.50.300:FF:000014">
    <property type="entry name" value="DNA polymerase III subunit gamma/tau"/>
    <property type="match status" value="1"/>
</dbReference>
<dbReference type="SUPFAM" id="SSF48019">
    <property type="entry name" value="post-AAA+ oligomerization domain-like"/>
    <property type="match status" value="1"/>
</dbReference>
<dbReference type="PRINTS" id="PR00300">
    <property type="entry name" value="CLPPROTEASEA"/>
</dbReference>
<keyword evidence="8" id="KW-0862">Zinc</keyword>
<dbReference type="Proteomes" id="UP000231932">
    <property type="component" value="Chromosome"/>
</dbReference>
<dbReference type="GO" id="GO:0006261">
    <property type="term" value="P:DNA-templated DNA replication"/>
    <property type="evidence" value="ECO:0007669"/>
    <property type="project" value="TreeGrafter"/>
</dbReference>
<dbReference type="SMART" id="SM00382">
    <property type="entry name" value="AAA"/>
    <property type="match status" value="1"/>
</dbReference>
<keyword evidence="10" id="KW-0239">DNA-directed DNA polymerase</keyword>
<dbReference type="GO" id="GO:0046872">
    <property type="term" value="F:metal ion binding"/>
    <property type="evidence" value="ECO:0007669"/>
    <property type="project" value="UniProtKB-KW"/>
</dbReference>
<dbReference type="Gene3D" id="3.40.50.300">
    <property type="entry name" value="P-loop containing nucleotide triphosphate hydrolases"/>
    <property type="match status" value="1"/>
</dbReference>
<dbReference type="CDD" id="cd00009">
    <property type="entry name" value="AAA"/>
    <property type="match status" value="1"/>
</dbReference>
<evidence type="ECO:0000256" key="6">
    <source>
        <dbReference type="ARBA" id="ARBA00022723"/>
    </source>
</evidence>
<evidence type="ECO:0000256" key="7">
    <source>
        <dbReference type="ARBA" id="ARBA00022741"/>
    </source>
</evidence>
<evidence type="ECO:0000256" key="1">
    <source>
        <dbReference type="ARBA" id="ARBA00006360"/>
    </source>
</evidence>
<evidence type="ECO:0000313" key="14">
    <source>
        <dbReference type="EMBL" id="ATY83593.1"/>
    </source>
</evidence>
<feature type="compositionally biased region" description="Gly residues" evidence="12">
    <location>
        <begin position="650"/>
        <end position="660"/>
    </location>
</feature>
<feature type="region of interest" description="Disordered" evidence="12">
    <location>
        <begin position="642"/>
        <end position="665"/>
    </location>
</feature>
<dbReference type="Pfam" id="PF12169">
    <property type="entry name" value="DNA_pol3_gamma3"/>
    <property type="match status" value="1"/>
</dbReference>
<keyword evidence="7" id="KW-0547">Nucleotide-binding</keyword>
<dbReference type="Pfam" id="PF20964">
    <property type="entry name" value="DnaX_C"/>
    <property type="match status" value="1"/>
</dbReference>
<dbReference type="Gene3D" id="1.10.8.60">
    <property type="match status" value="1"/>
</dbReference>
<dbReference type="InterPro" id="IPR001270">
    <property type="entry name" value="ClpA/B"/>
</dbReference>
<dbReference type="NCBIfam" id="NF004046">
    <property type="entry name" value="PRK05563.1"/>
    <property type="match status" value="1"/>
</dbReference>
<dbReference type="InterPro" id="IPR045085">
    <property type="entry name" value="HLD_clamp_pol_III_gamma_tau"/>
</dbReference>
<evidence type="ECO:0000256" key="11">
    <source>
        <dbReference type="ARBA" id="ARBA00049244"/>
    </source>
</evidence>
<dbReference type="Pfam" id="PF22608">
    <property type="entry name" value="DNAX_ATPase_lid"/>
    <property type="match status" value="1"/>
</dbReference>
<evidence type="ECO:0000256" key="3">
    <source>
        <dbReference type="ARBA" id="ARBA00022679"/>
    </source>
</evidence>
<dbReference type="EC" id="2.7.7.7" evidence="2"/>
<dbReference type="KEGG" id="kyr:CVV65_00195"/>
<keyword evidence="4" id="KW-0548">Nucleotidyltransferase</keyword>
<dbReference type="AlphaFoldDB" id="A0A2K8N1Y8"/>
<dbReference type="FunFam" id="1.10.8.60:FF:000013">
    <property type="entry name" value="DNA polymerase III subunit gamma/tau"/>
    <property type="match status" value="1"/>
</dbReference>
<dbReference type="InterPro" id="IPR027417">
    <property type="entry name" value="P-loop_NTPase"/>
</dbReference>
<dbReference type="InterPro" id="IPR003593">
    <property type="entry name" value="AAA+_ATPase"/>
</dbReference>
<dbReference type="InterPro" id="IPR022754">
    <property type="entry name" value="DNA_pol_III_gamma-3"/>
</dbReference>
<organism evidence="14 15">
    <name type="scientific">Kyrpidia spormannii</name>
    <dbReference type="NCBI Taxonomy" id="2055160"/>
    <lineage>
        <taxon>Bacteria</taxon>
        <taxon>Bacillati</taxon>
        <taxon>Bacillota</taxon>
        <taxon>Bacilli</taxon>
        <taxon>Bacillales</taxon>
        <taxon>Alicyclobacillaceae</taxon>
        <taxon>Kyrpidia</taxon>
    </lineage>
</organism>
<gene>
    <name evidence="14" type="ORF">CVV65_00195</name>
</gene>
<reference evidence="15" key="1">
    <citation type="submission" date="2017-11" db="EMBL/GenBank/DDBJ databases">
        <title>Complete Genome Sequence of Kyrpidia sp. Strain EA-1, a thermophilic, hydrogen-oxidizing Bacterium, isolated from the Azores.</title>
        <authorList>
            <person name="Reiner J.E."/>
            <person name="Lapp C.J."/>
            <person name="Bunk B."/>
            <person name="Gescher J."/>
        </authorList>
    </citation>
    <scope>NUCLEOTIDE SEQUENCE [LARGE SCALE GENOMIC DNA]</scope>
    <source>
        <strain evidence="15">EA-1</strain>
    </source>
</reference>
<protein>
    <recommendedName>
        <fullName evidence="2">DNA-directed DNA polymerase</fullName>
        <ecNumber evidence="2">2.7.7.7</ecNumber>
    </recommendedName>
</protein>
<dbReference type="PANTHER" id="PTHR11669">
    <property type="entry name" value="REPLICATION FACTOR C / DNA POLYMERASE III GAMMA-TAU SUBUNIT"/>
    <property type="match status" value="1"/>
</dbReference>
<sequence length="684" mass="75190">MVVYSQTAIVDRKKAKRWGPLAYLALYREWRPQLFADVVGQPHIVRTLQNALRTGRLAHAYLFTGPRGTGKTSVAKILAKAVNCEQGPGEEPCNQCDACRGIMDGSVLDVVEIDAASNRGIDEVRELREQVRYAPTQVRYKVYIIDEVHMLTPEAFNALLKTLEEPPEHVIFILATTEPHKVPATIMSRCQRFAFQRIYAGDMAERMKSILAHKGRQVEDKALWLIARAADGGLRDALSMLDQALSFSDDVLREGDVLALLGRLPERALMPGVEALAAGRTADVLIWAREQLDHGFDVGPLVATLLDALRDILWMRTAPDHPEVRERAQFQPELKALADRMEPERILVWMEELNGLQQQMRWYGQPRMLLELTLAKLCTLSGENAQMETGGSSASITADKSLAASEWAARVERLERQVERLTQALRQKGDVPGSVPADPLVPPFSSLPSFAKREGSQADARDRGERGSRAPSVSSPPSPGVPSAVGDLEPDGGDRPAAGPPETRRNGSGVGRPSAGERPESPGPTPSTQGQAQGAAWEMIRRQLDIPGVEPVRARWQEVLDEVKRKRVTTQAWLLDGEPVARSGSWLIVAFKNQIHRETVMKPMHRTAIEEVLQALFNESMQLYAVSVQVWEQELAEREQAAGVVSRSSGKGGGTGGSEGGSDDPLAQLAALFGQDRIEIIGEE</sequence>
<evidence type="ECO:0000256" key="9">
    <source>
        <dbReference type="ARBA" id="ARBA00022840"/>
    </source>
</evidence>
<dbReference type="Pfam" id="PF13177">
    <property type="entry name" value="DNA_pol3_delta2"/>
    <property type="match status" value="1"/>
</dbReference>
<dbReference type="NCBIfam" id="TIGR02397">
    <property type="entry name" value="dnaX_nterm"/>
    <property type="match status" value="1"/>
</dbReference>
<comment type="catalytic activity">
    <reaction evidence="11">
        <text>DNA(n) + a 2'-deoxyribonucleoside 5'-triphosphate = DNA(n+1) + diphosphate</text>
        <dbReference type="Rhea" id="RHEA:22508"/>
        <dbReference type="Rhea" id="RHEA-COMP:17339"/>
        <dbReference type="Rhea" id="RHEA-COMP:17340"/>
        <dbReference type="ChEBI" id="CHEBI:33019"/>
        <dbReference type="ChEBI" id="CHEBI:61560"/>
        <dbReference type="ChEBI" id="CHEBI:173112"/>
        <dbReference type="EC" id="2.7.7.7"/>
    </reaction>
</comment>
<evidence type="ECO:0000256" key="5">
    <source>
        <dbReference type="ARBA" id="ARBA00022705"/>
    </source>
</evidence>
<keyword evidence="15" id="KW-1185">Reference proteome</keyword>
<evidence type="ECO:0000256" key="12">
    <source>
        <dbReference type="SAM" id="MobiDB-lite"/>
    </source>
</evidence>
<accession>A0A2K8N1Y8</accession>
<proteinExistence type="inferred from homology"/>
<comment type="similarity">
    <text evidence="1">Belongs to the DnaX/STICHEL family.</text>
</comment>
<dbReference type="InterPro" id="IPR012763">
    <property type="entry name" value="DNA_pol_III_sug/sutau_N"/>
</dbReference>
<dbReference type="InterPro" id="IPR050238">
    <property type="entry name" value="DNA_Rep/Repair_Clamp_Loader"/>
</dbReference>
<evidence type="ECO:0000256" key="2">
    <source>
        <dbReference type="ARBA" id="ARBA00012417"/>
    </source>
</evidence>
<dbReference type="CDD" id="cd18137">
    <property type="entry name" value="HLD_clamp_pol_III_gamma_tau"/>
    <property type="match status" value="1"/>
</dbReference>
<dbReference type="GO" id="GO:0005524">
    <property type="term" value="F:ATP binding"/>
    <property type="evidence" value="ECO:0007669"/>
    <property type="project" value="UniProtKB-KW"/>
</dbReference>
<feature type="compositionally biased region" description="Basic and acidic residues" evidence="12">
    <location>
        <begin position="451"/>
        <end position="468"/>
    </location>
</feature>
<feature type="region of interest" description="Disordered" evidence="12">
    <location>
        <begin position="425"/>
        <end position="535"/>
    </location>
</feature>
<evidence type="ECO:0000256" key="8">
    <source>
        <dbReference type="ARBA" id="ARBA00022833"/>
    </source>
</evidence>
<dbReference type="GO" id="GO:0009360">
    <property type="term" value="C:DNA polymerase III complex"/>
    <property type="evidence" value="ECO:0007669"/>
    <property type="project" value="InterPro"/>
</dbReference>
<name>A0A2K8N1Y8_9BACL</name>